<keyword evidence="6" id="KW-0534">Nitrate assimilation</keyword>
<dbReference type="EC" id="1.7.1.4" evidence="8"/>
<dbReference type="GO" id="GO:0051537">
    <property type="term" value="F:2 iron, 2 sulfur cluster binding"/>
    <property type="evidence" value="ECO:0007669"/>
    <property type="project" value="UniProtKB-KW"/>
</dbReference>
<evidence type="ECO:0000256" key="2">
    <source>
        <dbReference type="ARBA" id="ARBA00022723"/>
    </source>
</evidence>
<sequence>MMPWKDVCSSDDLQPDSGVCALVAGQQVAVFYRVKEQAVYAIHNYDPIGKANVLSRGMIGDVKGEPVVASPLYKQHFSLKTGVCIEDEQISVPVYPVRLHNGRVEIQVALSNNGEMKTSIHEEASV</sequence>
<keyword evidence="5" id="KW-0411">Iron-sulfur</keyword>
<evidence type="ECO:0000256" key="3">
    <source>
        <dbReference type="ARBA" id="ARBA00023002"/>
    </source>
</evidence>
<dbReference type="RefSeq" id="WP_087143184.1">
    <property type="nucleotide sequence ID" value="NZ_FUKI01000097.1"/>
</dbReference>
<dbReference type="PROSITE" id="PS51300">
    <property type="entry name" value="NIRD"/>
    <property type="match status" value="1"/>
</dbReference>
<evidence type="ECO:0000313" key="8">
    <source>
        <dbReference type="EMBL" id="SJM91964.1"/>
    </source>
</evidence>
<keyword evidence="1" id="KW-0001">2Fe-2S</keyword>
<evidence type="ECO:0000256" key="1">
    <source>
        <dbReference type="ARBA" id="ARBA00022714"/>
    </source>
</evidence>
<dbReference type="GO" id="GO:0042128">
    <property type="term" value="P:nitrate assimilation"/>
    <property type="evidence" value="ECO:0007669"/>
    <property type="project" value="UniProtKB-KW"/>
</dbReference>
<dbReference type="InterPro" id="IPR017941">
    <property type="entry name" value="Rieske_2Fe-2S"/>
</dbReference>
<dbReference type="InterPro" id="IPR012748">
    <property type="entry name" value="Rieske-like_NirD"/>
</dbReference>
<keyword evidence="2" id="KW-0479">Metal-binding</keyword>
<dbReference type="Gene3D" id="2.102.10.10">
    <property type="entry name" value="Rieske [2Fe-2S] iron-sulphur domain"/>
    <property type="match status" value="1"/>
</dbReference>
<gene>
    <name evidence="8" type="primary">nirD</name>
    <name evidence="8" type="ORF">CRENPOLYSF1_230008</name>
</gene>
<keyword evidence="3 8" id="KW-0560">Oxidoreductase</keyword>
<keyword evidence="9" id="KW-1185">Reference proteome</keyword>
<proteinExistence type="predicted"/>
<keyword evidence="4" id="KW-0408">Iron</keyword>
<dbReference type="GO" id="GO:0046872">
    <property type="term" value="F:metal ion binding"/>
    <property type="evidence" value="ECO:0007669"/>
    <property type="project" value="UniProtKB-KW"/>
</dbReference>
<dbReference type="PROSITE" id="PS51296">
    <property type="entry name" value="RIESKE"/>
    <property type="match status" value="1"/>
</dbReference>
<dbReference type="NCBIfam" id="TIGR02378">
    <property type="entry name" value="nirD_assim_sml"/>
    <property type="match status" value="1"/>
</dbReference>
<dbReference type="InterPro" id="IPR036922">
    <property type="entry name" value="Rieske_2Fe-2S_sf"/>
</dbReference>
<dbReference type="PANTHER" id="PTHR40562">
    <property type="match status" value="1"/>
</dbReference>
<dbReference type="AlphaFoldDB" id="A0A1R4H6U7"/>
<feature type="domain" description="Rieske" evidence="7">
    <location>
        <begin position="5"/>
        <end position="106"/>
    </location>
</feature>
<evidence type="ECO:0000256" key="4">
    <source>
        <dbReference type="ARBA" id="ARBA00023004"/>
    </source>
</evidence>
<evidence type="ECO:0000256" key="6">
    <source>
        <dbReference type="ARBA" id="ARBA00023063"/>
    </source>
</evidence>
<dbReference type="Pfam" id="PF13806">
    <property type="entry name" value="Rieske_2"/>
    <property type="match status" value="1"/>
</dbReference>
<dbReference type="EMBL" id="FUKI01000097">
    <property type="protein sequence ID" value="SJM91964.1"/>
    <property type="molecule type" value="Genomic_DNA"/>
</dbReference>
<dbReference type="GO" id="GO:0009344">
    <property type="term" value="C:nitrite reductase complex [NAD(P)H]"/>
    <property type="evidence" value="ECO:0007669"/>
    <property type="project" value="TreeGrafter"/>
</dbReference>
<organism evidence="8 9">
    <name type="scientific">Crenothrix polyspora</name>
    <dbReference type="NCBI Taxonomy" id="360316"/>
    <lineage>
        <taxon>Bacteria</taxon>
        <taxon>Pseudomonadati</taxon>
        <taxon>Pseudomonadota</taxon>
        <taxon>Gammaproteobacteria</taxon>
        <taxon>Methylococcales</taxon>
        <taxon>Crenotrichaceae</taxon>
        <taxon>Crenothrix</taxon>
    </lineage>
</organism>
<accession>A0A1R4H6U7</accession>
<protein>
    <submittedName>
        <fullName evidence="8">Nitrite reductase, NAD(P)H-binding, small subunit</fullName>
        <ecNumber evidence="8">1.7.1.4</ecNumber>
    </submittedName>
</protein>
<evidence type="ECO:0000256" key="5">
    <source>
        <dbReference type="ARBA" id="ARBA00023014"/>
    </source>
</evidence>
<evidence type="ECO:0000259" key="7">
    <source>
        <dbReference type="PROSITE" id="PS51296"/>
    </source>
</evidence>
<dbReference type="Proteomes" id="UP000195667">
    <property type="component" value="Unassembled WGS sequence"/>
</dbReference>
<evidence type="ECO:0000313" key="9">
    <source>
        <dbReference type="Proteomes" id="UP000195667"/>
    </source>
</evidence>
<name>A0A1R4H6U7_9GAMM</name>
<dbReference type="OrthoDB" id="516687at2"/>
<dbReference type="InterPro" id="IPR017881">
    <property type="entry name" value="NirD"/>
</dbReference>
<dbReference type="CDD" id="cd03529">
    <property type="entry name" value="Rieske_NirD"/>
    <property type="match status" value="1"/>
</dbReference>
<dbReference type="GO" id="GO:0008942">
    <property type="term" value="F:nitrite reductase [NAD(P)H] activity"/>
    <property type="evidence" value="ECO:0007669"/>
    <property type="project" value="UniProtKB-EC"/>
</dbReference>
<dbReference type="SUPFAM" id="SSF50022">
    <property type="entry name" value="ISP domain"/>
    <property type="match status" value="1"/>
</dbReference>
<dbReference type="PANTHER" id="PTHR40562:SF1">
    <property type="entry name" value="NITRITE REDUCTASE (NADH) SMALL SUBUNIT"/>
    <property type="match status" value="1"/>
</dbReference>
<reference evidence="9" key="1">
    <citation type="submission" date="2017-02" db="EMBL/GenBank/DDBJ databases">
        <authorList>
            <person name="Daims H."/>
        </authorList>
    </citation>
    <scope>NUCLEOTIDE SEQUENCE [LARGE SCALE GENOMIC DNA]</scope>
</reference>